<dbReference type="Proteomes" id="UP000762676">
    <property type="component" value="Unassembled WGS sequence"/>
</dbReference>
<dbReference type="GO" id="GO:0036064">
    <property type="term" value="C:ciliary basal body"/>
    <property type="evidence" value="ECO:0007669"/>
    <property type="project" value="TreeGrafter"/>
</dbReference>
<dbReference type="GO" id="GO:1903566">
    <property type="term" value="P:positive regulation of protein localization to cilium"/>
    <property type="evidence" value="ECO:0007669"/>
    <property type="project" value="TreeGrafter"/>
</dbReference>
<dbReference type="InterPro" id="IPR026757">
    <property type="entry name" value="ENTR1"/>
</dbReference>
<evidence type="ECO:0000256" key="2">
    <source>
        <dbReference type="ARBA" id="ARBA00016007"/>
    </source>
</evidence>
<feature type="coiled-coil region" evidence="4">
    <location>
        <begin position="240"/>
        <end position="390"/>
    </location>
</feature>
<dbReference type="GO" id="GO:0032465">
    <property type="term" value="P:regulation of cytokinesis"/>
    <property type="evidence" value="ECO:0007669"/>
    <property type="project" value="TreeGrafter"/>
</dbReference>
<keyword evidence="3 4" id="KW-0175">Coiled coil</keyword>
<proteinExistence type="inferred from homology"/>
<reference evidence="6 7" key="1">
    <citation type="journal article" date="2021" name="Elife">
        <title>Chloroplast acquisition without the gene transfer in kleptoplastic sea slugs, Plakobranchus ocellatus.</title>
        <authorList>
            <person name="Maeda T."/>
            <person name="Takahashi S."/>
            <person name="Yoshida T."/>
            <person name="Shimamura S."/>
            <person name="Takaki Y."/>
            <person name="Nagai Y."/>
            <person name="Toyoda A."/>
            <person name="Suzuki Y."/>
            <person name="Arimoto A."/>
            <person name="Ishii H."/>
            <person name="Satoh N."/>
            <person name="Nishiyama T."/>
            <person name="Hasebe M."/>
            <person name="Maruyama T."/>
            <person name="Minagawa J."/>
            <person name="Obokata J."/>
            <person name="Shigenobu S."/>
        </authorList>
    </citation>
    <scope>NUCLEOTIDE SEQUENCE [LARGE SCALE GENOMIC DNA]</scope>
</reference>
<evidence type="ECO:0000256" key="5">
    <source>
        <dbReference type="SAM" id="MobiDB-lite"/>
    </source>
</evidence>
<dbReference type="PANTHER" id="PTHR31259">
    <property type="entry name" value="ENDOSOME-ASSOCIATED TRAFFICKING REGULATOR 1"/>
    <property type="match status" value="1"/>
</dbReference>
<evidence type="ECO:0000313" key="7">
    <source>
        <dbReference type="Proteomes" id="UP000762676"/>
    </source>
</evidence>
<evidence type="ECO:0000313" key="6">
    <source>
        <dbReference type="EMBL" id="GFR68191.1"/>
    </source>
</evidence>
<keyword evidence="7" id="KW-1185">Reference proteome</keyword>
<dbReference type="GO" id="GO:0005813">
    <property type="term" value="C:centrosome"/>
    <property type="evidence" value="ECO:0007669"/>
    <property type="project" value="TreeGrafter"/>
</dbReference>
<comment type="caution">
    <text evidence="6">The sequence shown here is derived from an EMBL/GenBank/DDBJ whole genome shotgun (WGS) entry which is preliminary data.</text>
</comment>
<protein>
    <recommendedName>
        <fullName evidence="2">Endosome-associated-trafficking regulator 1</fullName>
    </recommendedName>
</protein>
<gene>
    <name evidence="6" type="ORF">ElyMa_003726300</name>
</gene>
<dbReference type="GO" id="GO:0005769">
    <property type="term" value="C:early endosome"/>
    <property type="evidence" value="ECO:0007669"/>
    <property type="project" value="TreeGrafter"/>
</dbReference>
<name>A0AAV4F5B8_9GAST</name>
<organism evidence="6 7">
    <name type="scientific">Elysia marginata</name>
    <dbReference type="NCBI Taxonomy" id="1093978"/>
    <lineage>
        <taxon>Eukaryota</taxon>
        <taxon>Metazoa</taxon>
        <taxon>Spiralia</taxon>
        <taxon>Lophotrochozoa</taxon>
        <taxon>Mollusca</taxon>
        <taxon>Gastropoda</taxon>
        <taxon>Heterobranchia</taxon>
        <taxon>Euthyneura</taxon>
        <taxon>Panpulmonata</taxon>
        <taxon>Sacoglossa</taxon>
        <taxon>Placobranchoidea</taxon>
        <taxon>Plakobranchidae</taxon>
        <taxon>Elysia</taxon>
    </lineage>
</organism>
<dbReference type="GO" id="GO:0055037">
    <property type="term" value="C:recycling endosome"/>
    <property type="evidence" value="ECO:0007669"/>
    <property type="project" value="TreeGrafter"/>
</dbReference>
<evidence type="ECO:0000256" key="4">
    <source>
        <dbReference type="SAM" id="Coils"/>
    </source>
</evidence>
<dbReference type="AlphaFoldDB" id="A0AAV4F5B8"/>
<feature type="region of interest" description="Disordered" evidence="5">
    <location>
        <begin position="53"/>
        <end position="126"/>
    </location>
</feature>
<feature type="region of interest" description="Disordered" evidence="5">
    <location>
        <begin position="1"/>
        <end position="39"/>
    </location>
</feature>
<evidence type="ECO:0000256" key="1">
    <source>
        <dbReference type="ARBA" id="ARBA00007791"/>
    </source>
</evidence>
<feature type="region of interest" description="Disordered" evidence="5">
    <location>
        <begin position="144"/>
        <end position="173"/>
    </location>
</feature>
<dbReference type="EMBL" id="BMAT01007633">
    <property type="protein sequence ID" value="GFR68191.1"/>
    <property type="molecule type" value="Genomic_DNA"/>
</dbReference>
<feature type="compositionally biased region" description="Polar residues" evidence="5">
    <location>
        <begin position="26"/>
        <end position="39"/>
    </location>
</feature>
<dbReference type="GO" id="GO:0030496">
    <property type="term" value="C:midbody"/>
    <property type="evidence" value="ECO:0007669"/>
    <property type="project" value="TreeGrafter"/>
</dbReference>
<dbReference type="GO" id="GO:0045724">
    <property type="term" value="P:positive regulation of cilium assembly"/>
    <property type="evidence" value="ECO:0007669"/>
    <property type="project" value="TreeGrafter"/>
</dbReference>
<comment type="similarity">
    <text evidence="1">Belongs to the ENTR1 family.</text>
</comment>
<accession>A0AAV4F5B8</accession>
<evidence type="ECO:0000256" key="3">
    <source>
        <dbReference type="ARBA" id="ARBA00023054"/>
    </source>
</evidence>
<sequence>MAEKKDEEDNPFSFKAFVSGKEKKAPSSTSIPATTFSNDIFSTDANTDLDLEIDGANSSLGLKKSERNRENRRTSPTGAAKSGAKKSKPKENPFSFKKFLSSSNGGASNDVLGSRVSSGTSSAAADGIGQASSLDFLSSKEQDKTTPFFSDTSHVDLLGESSNGSSRLGSKLRSTKKSDIFIDSEDEGAAGDDALAVAAPHRELTFSSHSGPSVLPDFLSDGAALSASSLGFSSMTSSTHEDLLSQIQMLQEENTRLKRDLAIEKQRCSDKNQRLSQLQIDLERQKKKEAEETKVMEKAVLQVEENLVATTKRAVQAETTAMKLKQEVKTLQNQVKILSAENQAFQAGDGGLSDIRERTKYTAEQLKSASAAAEKNIKELNEGVEKLRLLSQVLSSLEKVTEVKLEPSPDKEPNVL</sequence>
<feature type="compositionally biased region" description="Basic and acidic residues" evidence="5">
    <location>
        <begin position="63"/>
        <end position="73"/>
    </location>
</feature>
<dbReference type="PANTHER" id="PTHR31259:SF3">
    <property type="entry name" value="ENDOSOME-ASSOCIATED-TRAFFICKING REGULATOR 1"/>
    <property type="match status" value="1"/>
</dbReference>